<organism evidence="2 3">
    <name type="scientific">Paracoccus tegillarcae</name>
    <dbReference type="NCBI Taxonomy" id="1529068"/>
    <lineage>
        <taxon>Bacteria</taxon>
        <taxon>Pseudomonadati</taxon>
        <taxon>Pseudomonadota</taxon>
        <taxon>Alphaproteobacteria</taxon>
        <taxon>Rhodobacterales</taxon>
        <taxon>Paracoccaceae</taxon>
        <taxon>Paracoccus</taxon>
    </lineage>
</organism>
<keyword evidence="3" id="KW-1185">Reference proteome</keyword>
<keyword evidence="1" id="KW-0472">Membrane</keyword>
<accession>A0A2K9EH52</accession>
<keyword evidence="1" id="KW-1133">Transmembrane helix</keyword>
<gene>
    <name evidence="2" type="ORF">CUV01_13670</name>
</gene>
<proteinExistence type="predicted"/>
<dbReference type="AlphaFoldDB" id="A0A2K9EH52"/>
<dbReference type="EMBL" id="CP025408">
    <property type="protein sequence ID" value="AUH34293.1"/>
    <property type="molecule type" value="Genomic_DNA"/>
</dbReference>
<dbReference type="KEGG" id="paro:CUV01_13670"/>
<evidence type="ECO:0000313" key="3">
    <source>
        <dbReference type="Proteomes" id="UP000233742"/>
    </source>
</evidence>
<evidence type="ECO:0000313" key="2">
    <source>
        <dbReference type="EMBL" id="AUH34293.1"/>
    </source>
</evidence>
<evidence type="ECO:0000256" key="1">
    <source>
        <dbReference type="SAM" id="Phobius"/>
    </source>
</evidence>
<protein>
    <submittedName>
        <fullName evidence="2">Uncharacterized protein</fullName>
    </submittedName>
</protein>
<name>A0A2K9EH52_9RHOB</name>
<dbReference type="Proteomes" id="UP000233742">
    <property type="component" value="Chromosome"/>
</dbReference>
<keyword evidence="1" id="KW-0812">Transmembrane</keyword>
<sequence length="62" mass="6496">MGIGAACGAAAAFAAVHFFGAGLLAAFLIYSFGGAFFTILAAWLQVRCIERNEDKNEIIAAR</sequence>
<reference evidence="2 3" key="1">
    <citation type="submission" date="2017-12" db="EMBL/GenBank/DDBJ databases">
        <authorList>
            <person name="Hurst M.R.H."/>
        </authorList>
    </citation>
    <scope>NUCLEOTIDE SEQUENCE [LARGE SCALE GENOMIC DNA]</scope>
    <source>
        <strain evidence="2 3">BM15</strain>
    </source>
</reference>
<feature type="transmembrane region" description="Helical" evidence="1">
    <location>
        <begin position="24"/>
        <end position="46"/>
    </location>
</feature>